<proteinExistence type="predicted"/>
<protein>
    <submittedName>
        <fullName evidence="2">Uncharacterized protein</fullName>
    </submittedName>
</protein>
<organism evidence="2 3">
    <name type="scientific">Diaporthe vaccinii</name>
    <dbReference type="NCBI Taxonomy" id="105482"/>
    <lineage>
        <taxon>Eukaryota</taxon>
        <taxon>Fungi</taxon>
        <taxon>Dikarya</taxon>
        <taxon>Ascomycota</taxon>
        <taxon>Pezizomycotina</taxon>
        <taxon>Sordariomycetes</taxon>
        <taxon>Sordariomycetidae</taxon>
        <taxon>Diaporthales</taxon>
        <taxon>Diaporthaceae</taxon>
        <taxon>Diaporthe</taxon>
        <taxon>Diaporthe eres species complex</taxon>
    </lineage>
</organism>
<dbReference type="PANTHER" id="PTHR36578:SF1">
    <property type="entry name" value="APPLE DOMAIN-CONTAINING PROTEIN"/>
    <property type="match status" value="1"/>
</dbReference>
<keyword evidence="1" id="KW-0732">Signal</keyword>
<evidence type="ECO:0000313" key="2">
    <source>
        <dbReference type="EMBL" id="KAL2282192.1"/>
    </source>
</evidence>
<reference evidence="2 3" key="1">
    <citation type="submission" date="2024-03" db="EMBL/GenBank/DDBJ databases">
        <title>A high-quality draft genome sequence of Diaporthe vaccinii, a causative agent of upright dieback and viscid rot disease in cranberry plants.</title>
        <authorList>
            <person name="Sarrasin M."/>
            <person name="Lang B.F."/>
            <person name="Burger G."/>
        </authorList>
    </citation>
    <scope>NUCLEOTIDE SEQUENCE [LARGE SCALE GENOMIC DNA]</scope>
    <source>
        <strain evidence="2 3">IS7</strain>
    </source>
</reference>
<keyword evidence="3" id="KW-1185">Reference proteome</keyword>
<evidence type="ECO:0000313" key="3">
    <source>
        <dbReference type="Proteomes" id="UP001600888"/>
    </source>
</evidence>
<sequence length="377" mass="42128">MQFRAVSLLLGLCLAQLLLARHRPHHTHHTNKSLEAADHLIANQNDPCEPLPIGHGPRPEIDTPAEFQNFTTLFATARIASTPLGYTLVGQALNGSVYGKVLRGIYYLDEYDPELCAQECNVVGDCNFERDPVVDPSYDKGCPNPPSTTTIKCILWGQSINTDVALNWGEERCDFKVLIAGSNYYLKQSARQNLSDFGFFGPRGDAKAGSTFPHTEMLEPTDGYLTFLEPVYREIYNTNGTGPSYDPAVCAEQCNAVTEYNSKNRVNEPPYINGAYPKCNMFTIFETSLITDNDPLYFLCFFYSASWDSLYSTEMSGEDPEGRHLHAAMVRVYQRLDYTDPPLCALEECKGAHYYRGGNCSGWGPDYCTHKSGHLLE</sequence>
<dbReference type="PANTHER" id="PTHR36578">
    <property type="entry name" value="CHROMOSOME 15, WHOLE GENOME SHOTGUN SEQUENCE"/>
    <property type="match status" value="1"/>
</dbReference>
<accession>A0ABR4EII6</accession>
<dbReference type="EMBL" id="JBAWTH010000051">
    <property type="protein sequence ID" value="KAL2282192.1"/>
    <property type="molecule type" value="Genomic_DNA"/>
</dbReference>
<gene>
    <name evidence="2" type="ORF">FJTKL_11019</name>
</gene>
<comment type="caution">
    <text evidence="2">The sequence shown here is derived from an EMBL/GenBank/DDBJ whole genome shotgun (WGS) entry which is preliminary data.</text>
</comment>
<evidence type="ECO:0000256" key="1">
    <source>
        <dbReference type="SAM" id="SignalP"/>
    </source>
</evidence>
<feature type="chain" id="PRO_5046382139" evidence="1">
    <location>
        <begin position="21"/>
        <end position="377"/>
    </location>
</feature>
<feature type="signal peptide" evidence="1">
    <location>
        <begin position="1"/>
        <end position="20"/>
    </location>
</feature>
<dbReference type="Proteomes" id="UP001600888">
    <property type="component" value="Unassembled WGS sequence"/>
</dbReference>
<name>A0ABR4EII6_9PEZI</name>